<dbReference type="InterPro" id="IPR029045">
    <property type="entry name" value="ClpP/crotonase-like_dom_sf"/>
</dbReference>
<dbReference type="InterPro" id="IPR014748">
    <property type="entry name" value="Enoyl-CoA_hydra_C"/>
</dbReference>
<dbReference type="GO" id="GO:0003824">
    <property type="term" value="F:catalytic activity"/>
    <property type="evidence" value="ECO:0007669"/>
    <property type="project" value="InterPro"/>
</dbReference>
<dbReference type="OrthoDB" id="4284283at2"/>
<organism evidence="3 4">
    <name type="scientific">Kibdelosporangium aridum</name>
    <dbReference type="NCBI Taxonomy" id="2030"/>
    <lineage>
        <taxon>Bacteria</taxon>
        <taxon>Bacillati</taxon>
        <taxon>Actinomycetota</taxon>
        <taxon>Actinomycetes</taxon>
        <taxon>Pseudonocardiales</taxon>
        <taxon>Pseudonocardiaceae</taxon>
        <taxon>Kibdelosporangium</taxon>
    </lineage>
</organism>
<dbReference type="Gene3D" id="1.10.12.10">
    <property type="entry name" value="Lyase 2-enoyl-coa Hydratase, Chain A, domain 2"/>
    <property type="match status" value="1"/>
</dbReference>
<dbReference type="Pfam" id="PF00378">
    <property type="entry name" value="ECH_1"/>
    <property type="match status" value="1"/>
</dbReference>
<keyword evidence="4" id="KW-1185">Reference proteome</keyword>
<dbReference type="EMBL" id="FWXV01000014">
    <property type="protein sequence ID" value="SMD26371.1"/>
    <property type="molecule type" value="Genomic_DNA"/>
</dbReference>
<dbReference type="NCBIfam" id="NF006100">
    <property type="entry name" value="PRK08252.1"/>
    <property type="match status" value="1"/>
</dbReference>
<dbReference type="Proteomes" id="UP000192674">
    <property type="component" value="Unassembled WGS sequence"/>
</dbReference>
<evidence type="ECO:0000256" key="1">
    <source>
        <dbReference type="ARBA" id="ARBA00005254"/>
    </source>
</evidence>
<sequence length="261" mass="27255">MTQTSTNTDPAVLTEVRDGVGVVTLNRPEVRNAVNRAVAVGVAAAMDDFDARDDVRVIVITGVGSTFCSGMDLKAFLAGEIPALPGRGLAGLTEAPPAKPLIAAVEGYALAGGFEVALACDLIVAAENAAFGLPEVKRGLVAAGGGLLRLPRRIPYQVALEAAFTGDLIDAPRAHALGLVNRLAEPGQALVEALRLADAIAVNGPLAVRVTKQILSEAPDWSQDEMWNRQEKLSGPVFVSADAREGATAFAEKRDPKWTGR</sequence>
<dbReference type="Gene3D" id="3.90.226.10">
    <property type="entry name" value="2-enoyl-CoA Hydratase, Chain A, domain 1"/>
    <property type="match status" value="1"/>
</dbReference>
<evidence type="ECO:0000313" key="3">
    <source>
        <dbReference type="EMBL" id="SMD26371.1"/>
    </source>
</evidence>
<dbReference type="AlphaFoldDB" id="A0A1Y5Y9A4"/>
<proteinExistence type="inferred from homology"/>
<dbReference type="PROSITE" id="PS00166">
    <property type="entry name" value="ENOYL_COA_HYDRATASE"/>
    <property type="match status" value="1"/>
</dbReference>
<dbReference type="InterPro" id="IPR001753">
    <property type="entry name" value="Enoyl-CoA_hydra/iso"/>
</dbReference>
<dbReference type="SUPFAM" id="SSF52096">
    <property type="entry name" value="ClpP/crotonase"/>
    <property type="match status" value="1"/>
</dbReference>
<protein>
    <submittedName>
        <fullName evidence="3">Enoyl-CoA hydratase</fullName>
    </submittedName>
</protein>
<dbReference type="PANTHER" id="PTHR43802">
    <property type="entry name" value="ENOYL-COA HYDRATASE"/>
    <property type="match status" value="1"/>
</dbReference>
<dbReference type="PANTHER" id="PTHR43802:SF1">
    <property type="entry name" value="IP11341P-RELATED"/>
    <property type="match status" value="1"/>
</dbReference>
<evidence type="ECO:0000256" key="2">
    <source>
        <dbReference type="RuleBase" id="RU003707"/>
    </source>
</evidence>
<dbReference type="RefSeq" id="WP_143447133.1">
    <property type="nucleotide sequence ID" value="NZ_FWXV01000014.1"/>
</dbReference>
<dbReference type="InterPro" id="IPR018376">
    <property type="entry name" value="Enoyl-CoA_hyd/isom_CS"/>
</dbReference>
<gene>
    <name evidence="3" type="ORF">SAMN05661093_09954</name>
</gene>
<dbReference type="CDD" id="cd06558">
    <property type="entry name" value="crotonase-like"/>
    <property type="match status" value="1"/>
</dbReference>
<accession>A0A1Y5Y9A4</accession>
<name>A0A1Y5Y9A4_KIBAR</name>
<reference evidence="3 4" key="1">
    <citation type="submission" date="2017-04" db="EMBL/GenBank/DDBJ databases">
        <authorList>
            <person name="Afonso C.L."/>
            <person name="Miller P.J."/>
            <person name="Scott M.A."/>
            <person name="Spackman E."/>
            <person name="Goraichik I."/>
            <person name="Dimitrov K.M."/>
            <person name="Suarez D.L."/>
            <person name="Swayne D.E."/>
        </authorList>
    </citation>
    <scope>NUCLEOTIDE SEQUENCE [LARGE SCALE GENOMIC DNA]</scope>
    <source>
        <strain evidence="3 4">DSM 43828</strain>
    </source>
</reference>
<evidence type="ECO:0000313" key="4">
    <source>
        <dbReference type="Proteomes" id="UP000192674"/>
    </source>
</evidence>
<comment type="similarity">
    <text evidence="1 2">Belongs to the enoyl-CoA hydratase/isomerase family.</text>
</comment>